<dbReference type="SUPFAM" id="SSF51735">
    <property type="entry name" value="NAD(P)-binding Rossmann-fold domains"/>
    <property type="match status" value="1"/>
</dbReference>
<evidence type="ECO:0000256" key="5">
    <source>
        <dbReference type="ARBA" id="ARBA00007637"/>
    </source>
</evidence>
<dbReference type="InterPro" id="IPR036291">
    <property type="entry name" value="NAD(P)-bd_dom_sf"/>
</dbReference>
<keyword evidence="14" id="KW-1185">Reference proteome</keyword>
<evidence type="ECO:0000256" key="3">
    <source>
        <dbReference type="ARBA" id="ARBA00004947"/>
    </source>
</evidence>
<comment type="similarity">
    <text evidence="4">Belongs to the short-chain dehydrogenases/reductases (SDR) family.</text>
</comment>
<dbReference type="SMART" id="SM00822">
    <property type="entry name" value="PKS_KR"/>
    <property type="match status" value="1"/>
</dbReference>
<evidence type="ECO:0000313" key="14">
    <source>
        <dbReference type="Proteomes" id="UP000639274"/>
    </source>
</evidence>
<evidence type="ECO:0000259" key="12">
    <source>
        <dbReference type="SMART" id="SM00822"/>
    </source>
</evidence>
<evidence type="ECO:0000313" key="13">
    <source>
        <dbReference type="EMBL" id="QSX78919.1"/>
    </source>
</evidence>
<accession>A0A975ASG5</accession>
<dbReference type="Proteomes" id="UP000639274">
    <property type="component" value="Chromosome"/>
</dbReference>
<dbReference type="KEGG" id="lsf:I8J32_003050"/>
<evidence type="ECO:0000256" key="8">
    <source>
        <dbReference type="ARBA" id="ARBA00023027"/>
    </source>
</evidence>
<dbReference type="Gene3D" id="3.40.50.720">
    <property type="entry name" value="NAD(P)-binding Rossmann-like Domain"/>
    <property type="match status" value="1"/>
</dbReference>
<dbReference type="GO" id="GO:0006012">
    <property type="term" value="P:galactose metabolic process"/>
    <property type="evidence" value="ECO:0007669"/>
    <property type="project" value="UniProtKB-KW"/>
</dbReference>
<organism evidence="13 14">
    <name type="scientific">Agrilutibacter solisilvae</name>
    <dbReference type="NCBI Taxonomy" id="2763317"/>
    <lineage>
        <taxon>Bacteria</taxon>
        <taxon>Pseudomonadati</taxon>
        <taxon>Pseudomonadota</taxon>
        <taxon>Gammaproteobacteria</taxon>
        <taxon>Lysobacterales</taxon>
        <taxon>Lysobacteraceae</taxon>
        <taxon>Agrilutibacter</taxon>
    </lineage>
</organism>
<dbReference type="InterPro" id="IPR001509">
    <property type="entry name" value="Epimerase_deHydtase"/>
</dbReference>
<evidence type="ECO:0000256" key="11">
    <source>
        <dbReference type="RuleBase" id="RU366046"/>
    </source>
</evidence>
<name>A0A975ASG5_9GAMM</name>
<evidence type="ECO:0000256" key="10">
    <source>
        <dbReference type="ARBA" id="ARBA00023235"/>
    </source>
</evidence>
<comment type="similarity">
    <text evidence="5 11">Belongs to the NAD(P)-dependent epimerase/dehydratase family.</text>
</comment>
<comment type="subunit">
    <text evidence="11">Homodimer.</text>
</comment>
<reference evidence="13 14" key="1">
    <citation type="submission" date="2021-03" db="EMBL/GenBank/DDBJ databases">
        <title>Lysobacter sp. nov. isolated from soil of gangwondo yeongwol, south Korea.</title>
        <authorList>
            <person name="Kim K.R."/>
            <person name="Kim K.H."/>
            <person name="Jeon C.O."/>
        </authorList>
    </citation>
    <scope>NUCLEOTIDE SEQUENCE [LARGE SCALE GENOMIC DNA]</scope>
    <source>
        <strain evidence="13 14">R19</strain>
    </source>
</reference>
<dbReference type="Pfam" id="PF01370">
    <property type="entry name" value="Epimerase"/>
    <property type="match status" value="1"/>
</dbReference>
<dbReference type="NCBIfam" id="NF007956">
    <property type="entry name" value="PRK10675.1"/>
    <property type="match status" value="1"/>
</dbReference>
<gene>
    <name evidence="13" type="primary">galE</name>
    <name evidence="13" type="ORF">I8J32_003050</name>
</gene>
<dbReference type="EC" id="5.1.3.2" evidence="6 11"/>
<evidence type="ECO:0000256" key="6">
    <source>
        <dbReference type="ARBA" id="ARBA00013189"/>
    </source>
</evidence>
<dbReference type="CDD" id="cd05247">
    <property type="entry name" value="UDP_G4E_1_SDR_e"/>
    <property type="match status" value="1"/>
</dbReference>
<dbReference type="AlphaFoldDB" id="A0A975ASG5"/>
<dbReference type="PRINTS" id="PR01713">
    <property type="entry name" value="NUCEPIMERASE"/>
</dbReference>
<dbReference type="RefSeq" id="WP_200615264.1">
    <property type="nucleotide sequence ID" value="NZ_CP071518.1"/>
</dbReference>
<proteinExistence type="inferred from homology"/>
<evidence type="ECO:0000256" key="7">
    <source>
        <dbReference type="ARBA" id="ARBA00018569"/>
    </source>
</evidence>
<feature type="domain" description="Ketoreductase" evidence="12">
    <location>
        <begin position="2"/>
        <end position="151"/>
    </location>
</feature>
<comment type="catalytic activity">
    <reaction evidence="1 11">
        <text>UDP-alpha-D-glucose = UDP-alpha-D-galactose</text>
        <dbReference type="Rhea" id="RHEA:22168"/>
        <dbReference type="ChEBI" id="CHEBI:58885"/>
        <dbReference type="ChEBI" id="CHEBI:66914"/>
        <dbReference type="EC" id="5.1.3.2"/>
    </reaction>
</comment>
<keyword evidence="11" id="KW-0119">Carbohydrate metabolism</keyword>
<dbReference type="PANTHER" id="PTHR43725">
    <property type="entry name" value="UDP-GLUCOSE 4-EPIMERASE"/>
    <property type="match status" value="1"/>
</dbReference>
<dbReference type="GO" id="GO:0003978">
    <property type="term" value="F:UDP-glucose 4-epimerase activity"/>
    <property type="evidence" value="ECO:0007669"/>
    <property type="project" value="UniProtKB-UniRule"/>
</dbReference>
<dbReference type="PANTHER" id="PTHR43725:SF47">
    <property type="entry name" value="UDP-GLUCOSE 4-EPIMERASE"/>
    <property type="match status" value="1"/>
</dbReference>
<protein>
    <recommendedName>
        <fullName evidence="7 11">UDP-glucose 4-epimerase</fullName>
        <ecNumber evidence="6 11">5.1.3.2</ecNumber>
    </recommendedName>
</protein>
<sequence length="338" mass="35548">MAVVLVTGGAGFIGSHTCLALIQAGHRPVVLDDLSHGREAVLGRIGRITGEVPAFVRADVRDEAAVLAAMRAHAVAAVIHFAGRKIVGESALDPLGYYSNNVAGTIAVARAMQQADVTRLVFSSSCAVYGGRQASPVDESAALAPASPYGRSKAMCETLLRDACTADAALSVHALRYFNPVGAHASGLLGEDPFGRPGNLMPCITQVAAGRRAQLAIFGGDYPTRDGTGVRDYVHVMDLAEAHVAALVGGDAAAGFEAYNLGTGQGTSVLELVHAFEHACGRPIARQLMPRRAGDIAEMYADATAAQARLGWRARRGLEEMCADAWRWERDNPRGYEG</sequence>
<keyword evidence="10 11" id="KW-0413">Isomerase</keyword>
<evidence type="ECO:0000256" key="4">
    <source>
        <dbReference type="ARBA" id="ARBA00006484"/>
    </source>
</evidence>
<dbReference type="GO" id="GO:0005829">
    <property type="term" value="C:cytosol"/>
    <property type="evidence" value="ECO:0007669"/>
    <property type="project" value="TreeGrafter"/>
</dbReference>
<keyword evidence="8 11" id="KW-0520">NAD</keyword>
<keyword evidence="9" id="KW-0299">Galactose metabolism</keyword>
<dbReference type="Gene3D" id="3.90.25.10">
    <property type="entry name" value="UDP-galactose 4-epimerase, domain 1"/>
    <property type="match status" value="1"/>
</dbReference>
<evidence type="ECO:0000256" key="9">
    <source>
        <dbReference type="ARBA" id="ARBA00023144"/>
    </source>
</evidence>
<comment type="cofactor">
    <cofactor evidence="2 11">
        <name>NAD(+)</name>
        <dbReference type="ChEBI" id="CHEBI:57540"/>
    </cofactor>
</comment>
<dbReference type="EMBL" id="CP071518">
    <property type="protein sequence ID" value="QSX78919.1"/>
    <property type="molecule type" value="Genomic_DNA"/>
</dbReference>
<evidence type="ECO:0000256" key="2">
    <source>
        <dbReference type="ARBA" id="ARBA00001911"/>
    </source>
</evidence>
<dbReference type="NCBIfam" id="TIGR01179">
    <property type="entry name" value="galE"/>
    <property type="match status" value="1"/>
</dbReference>
<comment type="pathway">
    <text evidence="3 11">Carbohydrate metabolism; galactose metabolism.</text>
</comment>
<dbReference type="InterPro" id="IPR005886">
    <property type="entry name" value="UDP_G4E"/>
</dbReference>
<dbReference type="InterPro" id="IPR057326">
    <property type="entry name" value="KR_dom"/>
</dbReference>
<evidence type="ECO:0000256" key="1">
    <source>
        <dbReference type="ARBA" id="ARBA00000083"/>
    </source>
</evidence>